<organism evidence="4 5">
    <name type="scientific">Emiliania huxleyi (strain CCMP1516)</name>
    <dbReference type="NCBI Taxonomy" id="280463"/>
    <lineage>
        <taxon>Eukaryota</taxon>
        <taxon>Haptista</taxon>
        <taxon>Haptophyta</taxon>
        <taxon>Prymnesiophyceae</taxon>
        <taxon>Isochrysidales</taxon>
        <taxon>Noelaerhabdaceae</taxon>
        <taxon>Emiliania</taxon>
    </lineage>
</organism>
<proteinExistence type="predicted"/>
<dbReference type="PaxDb" id="2903-EOD10627"/>
<dbReference type="AlphaFoldDB" id="A0A0D3IH92"/>
<dbReference type="KEGG" id="ehx:EMIHUDRAFT_215362"/>
<accession>A0A0D3IH92</accession>
<sequence>MASAPARVVITGGCGFLGQMLARSLLRRGTLCTHTATGVEGSAPIGELVLADVASPPRLLFEELEQRAEIAVGDVSDAEFCRSLVGRGDGPLSVFHLGAVMSGQGEADFDLCVNVNLHGTLHMLEAARRCGAPRPRFVMTSAGATLGSGAPTDWVTQDDAVSDATRATPHTTYGMTKACAELLLADYSRRGFVDGRGCRLPSVVCRAGAPNAATTSVYSAVVRETLAGVDTSSPIGPGVGHAVVGHRPAVDALLTMHEASAMAVDATLGFDRTVFVPSIAVTLAQLDAAVRAAVPPHAASLLGRVTYDVDERLSAAVGSFPTRAIGMWGDELTAADLVRHYAEDFPDALAEGVTLLGTDN</sequence>
<dbReference type="HOGENOM" id="CLU_007383_19_0_1"/>
<evidence type="ECO:0000259" key="3">
    <source>
        <dbReference type="Pfam" id="PF01370"/>
    </source>
</evidence>
<reference evidence="4" key="2">
    <citation type="submission" date="2024-10" db="UniProtKB">
        <authorList>
            <consortium name="EnsemblProtists"/>
        </authorList>
    </citation>
    <scope>IDENTIFICATION</scope>
</reference>
<evidence type="ECO:0000313" key="4">
    <source>
        <dbReference type="EnsemblProtists" id="EOD10627"/>
    </source>
</evidence>
<dbReference type="GeneID" id="17256826"/>
<dbReference type="RefSeq" id="XP_005783056.1">
    <property type="nucleotide sequence ID" value="XM_005782999.1"/>
</dbReference>
<reference evidence="5" key="1">
    <citation type="journal article" date="2013" name="Nature">
        <title>Pan genome of the phytoplankton Emiliania underpins its global distribution.</title>
        <authorList>
            <person name="Read B.A."/>
            <person name="Kegel J."/>
            <person name="Klute M.J."/>
            <person name="Kuo A."/>
            <person name="Lefebvre S.C."/>
            <person name="Maumus F."/>
            <person name="Mayer C."/>
            <person name="Miller J."/>
            <person name="Monier A."/>
            <person name="Salamov A."/>
            <person name="Young J."/>
            <person name="Aguilar M."/>
            <person name="Claverie J.M."/>
            <person name="Frickenhaus S."/>
            <person name="Gonzalez K."/>
            <person name="Herman E.K."/>
            <person name="Lin Y.C."/>
            <person name="Napier J."/>
            <person name="Ogata H."/>
            <person name="Sarno A.F."/>
            <person name="Shmutz J."/>
            <person name="Schroeder D."/>
            <person name="de Vargas C."/>
            <person name="Verret F."/>
            <person name="von Dassow P."/>
            <person name="Valentin K."/>
            <person name="Van de Peer Y."/>
            <person name="Wheeler G."/>
            <person name="Dacks J.B."/>
            <person name="Delwiche C.F."/>
            <person name="Dyhrman S.T."/>
            <person name="Glockner G."/>
            <person name="John U."/>
            <person name="Richards T."/>
            <person name="Worden A.Z."/>
            <person name="Zhang X."/>
            <person name="Grigoriev I.V."/>
            <person name="Allen A.E."/>
            <person name="Bidle K."/>
            <person name="Borodovsky M."/>
            <person name="Bowler C."/>
            <person name="Brownlee C."/>
            <person name="Cock J.M."/>
            <person name="Elias M."/>
            <person name="Gladyshev V.N."/>
            <person name="Groth M."/>
            <person name="Guda C."/>
            <person name="Hadaegh A."/>
            <person name="Iglesias-Rodriguez M.D."/>
            <person name="Jenkins J."/>
            <person name="Jones B.M."/>
            <person name="Lawson T."/>
            <person name="Leese F."/>
            <person name="Lindquist E."/>
            <person name="Lobanov A."/>
            <person name="Lomsadze A."/>
            <person name="Malik S.B."/>
            <person name="Marsh M.E."/>
            <person name="Mackinder L."/>
            <person name="Mock T."/>
            <person name="Mueller-Roeber B."/>
            <person name="Pagarete A."/>
            <person name="Parker M."/>
            <person name="Probert I."/>
            <person name="Quesneville H."/>
            <person name="Raines C."/>
            <person name="Rensing S.A."/>
            <person name="Riano-Pachon D.M."/>
            <person name="Richier S."/>
            <person name="Rokitta S."/>
            <person name="Shiraiwa Y."/>
            <person name="Soanes D.M."/>
            <person name="van der Giezen M."/>
            <person name="Wahlund T.M."/>
            <person name="Williams B."/>
            <person name="Wilson W."/>
            <person name="Wolfe G."/>
            <person name="Wurch L.L."/>
        </authorList>
    </citation>
    <scope>NUCLEOTIDE SEQUENCE</scope>
</reference>
<keyword evidence="1" id="KW-0521">NADP</keyword>
<dbReference type="STRING" id="2903.R1D6E5"/>
<dbReference type="EnsemblProtists" id="EOD30627">
    <property type="protein sequence ID" value="EOD30627"/>
    <property type="gene ID" value="EMIHUDRAFT_232614"/>
</dbReference>
<feature type="domain" description="NAD-dependent epimerase/dehydratase" evidence="3">
    <location>
        <begin position="8"/>
        <end position="229"/>
    </location>
</feature>
<evidence type="ECO:0000256" key="2">
    <source>
        <dbReference type="ARBA" id="ARBA00023277"/>
    </source>
</evidence>
<dbReference type="PANTHER" id="PTHR43103">
    <property type="entry name" value="NUCLEOSIDE-DIPHOSPHATE-SUGAR EPIMERASE"/>
    <property type="match status" value="1"/>
</dbReference>
<dbReference type="Gene3D" id="3.40.50.720">
    <property type="entry name" value="NAD(P)-binding Rossmann-like Domain"/>
    <property type="match status" value="1"/>
</dbReference>
<keyword evidence="5" id="KW-1185">Reference proteome</keyword>
<keyword evidence="2" id="KW-0119">Carbohydrate metabolism</keyword>
<dbReference type="eggNOG" id="KOG2774">
    <property type="taxonomic scope" value="Eukaryota"/>
</dbReference>
<name>A0A0D3IH92_EMIH1</name>
<dbReference type="EnsemblProtists" id="EOD10627">
    <property type="protein sequence ID" value="EOD10627"/>
    <property type="gene ID" value="EMIHUDRAFT_215362"/>
</dbReference>
<dbReference type="InterPro" id="IPR036291">
    <property type="entry name" value="NAD(P)-bd_dom_sf"/>
</dbReference>
<dbReference type="InterPro" id="IPR001509">
    <property type="entry name" value="Epimerase_deHydtase"/>
</dbReference>
<dbReference type="GeneID" id="17275900"/>
<dbReference type="KEGG" id="ehx:EMIHUDRAFT_232614"/>
<dbReference type="Proteomes" id="UP000013827">
    <property type="component" value="Unassembled WGS sequence"/>
</dbReference>
<dbReference type="Gene3D" id="3.90.25.10">
    <property type="entry name" value="UDP-galactose 4-epimerase, domain 1"/>
    <property type="match status" value="1"/>
</dbReference>
<dbReference type="SUPFAM" id="SSF51735">
    <property type="entry name" value="NAD(P)-binding Rossmann-fold domains"/>
    <property type="match status" value="1"/>
</dbReference>
<dbReference type="OMA" id="FGHFRQV"/>
<evidence type="ECO:0000313" key="5">
    <source>
        <dbReference type="Proteomes" id="UP000013827"/>
    </source>
</evidence>
<dbReference type="Pfam" id="PF01370">
    <property type="entry name" value="Epimerase"/>
    <property type="match status" value="1"/>
</dbReference>
<dbReference type="PANTHER" id="PTHR43103:SF3">
    <property type="entry name" value="ADP-L-GLYCERO-D-MANNO-HEPTOSE-6-EPIMERASE"/>
    <property type="match status" value="1"/>
</dbReference>
<dbReference type="RefSeq" id="XP_005763056.1">
    <property type="nucleotide sequence ID" value="XM_005762999.1"/>
</dbReference>
<protein>
    <recommendedName>
        <fullName evidence="3">NAD-dependent epimerase/dehydratase domain-containing protein</fullName>
    </recommendedName>
</protein>
<evidence type="ECO:0000256" key="1">
    <source>
        <dbReference type="ARBA" id="ARBA00022857"/>
    </source>
</evidence>